<dbReference type="Proteomes" id="UP000199623">
    <property type="component" value="Unassembled WGS sequence"/>
</dbReference>
<dbReference type="EMBL" id="FNCC01000014">
    <property type="protein sequence ID" value="SDG99540.1"/>
    <property type="molecule type" value="Genomic_DNA"/>
</dbReference>
<name>A0A1G7YUJ9_9PSEU</name>
<evidence type="ECO:0000313" key="3">
    <source>
        <dbReference type="EMBL" id="SDG99540.1"/>
    </source>
</evidence>
<accession>A0A1G7YUJ9</accession>
<sequence length="65" mass="6677">MVPDLDNAAWRRSSHSGGNGGQCVELALIGEHAAVRDSKNAGGDVLVMSAGALNRFVDAAKSGRL</sequence>
<evidence type="ECO:0000256" key="1">
    <source>
        <dbReference type="SAM" id="MobiDB-lite"/>
    </source>
</evidence>
<proteinExistence type="predicted"/>
<evidence type="ECO:0000259" key="2">
    <source>
        <dbReference type="Pfam" id="PF04149"/>
    </source>
</evidence>
<dbReference type="Pfam" id="PF04149">
    <property type="entry name" value="DUF397"/>
    <property type="match status" value="1"/>
</dbReference>
<dbReference type="AlphaFoldDB" id="A0A1G7YUJ9"/>
<reference evidence="4" key="1">
    <citation type="submission" date="2016-10" db="EMBL/GenBank/DDBJ databases">
        <authorList>
            <person name="Varghese N."/>
            <person name="Submissions S."/>
        </authorList>
    </citation>
    <scope>NUCLEOTIDE SEQUENCE [LARGE SCALE GENOMIC DNA]</scope>
    <source>
        <strain evidence="4">CGMCC 4.3506</strain>
    </source>
</reference>
<feature type="domain" description="DUF397" evidence="2">
    <location>
        <begin position="8"/>
        <end position="61"/>
    </location>
</feature>
<protein>
    <recommendedName>
        <fullName evidence="2">DUF397 domain-containing protein</fullName>
    </recommendedName>
</protein>
<evidence type="ECO:0000313" key="4">
    <source>
        <dbReference type="Proteomes" id="UP000199623"/>
    </source>
</evidence>
<dbReference type="OrthoDB" id="4330022at2"/>
<organism evidence="3 4">
    <name type="scientific">Lentzea fradiae</name>
    <dbReference type="NCBI Taxonomy" id="200378"/>
    <lineage>
        <taxon>Bacteria</taxon>
        <taxon>Bacillati</taxon>
        <taxon>Actinomycetota</taxon>
        <taxon>Actinomycetes</taxon>
        <taxon>Pseudonocardiales</taxon>
        <taxon>Pseudonocardiaceae</taxon>
        <taxon>Lentzea</taxon>
    </lineage>
</organism>
<dbReference type="InterPro" id="IPR007278">
    <property type="entry name" value="DUF397"/>
</dbReference>
<dbReference type="STRING" id="200378.SAMN05216553_114127"/>
<dbReference type="RefSeq" id="WP_090055075.1">
    <property type="nucleotide sequence ID" value="NZ_FNCC01000014.1"/>
</dbReference>
<keyword evidence="4" id="KW-1185">Reference proteome</keyword>
<gene>
    <name evidence="3" type="ORF">SAMN05216553_114127</name>
</gene>
<feature type="region of interest" description="Disordered" evidence="1">
    <location>
        <begin position="1"/>
        <end position="20"/>
    </location>
</feature>